<dbReference type="PANTHER" id="PTHR45661">
    <property type="entry name" value="SURFACE ANTIGEN"/>
    <property type="match status" value="1"/>
</dbReference>
<name>A0A4R8VAG2_9MICO</name>
<dbReference type="GO" id="GO:0030313">
    <property type="term" value="C:cell envelope"/>
    <property type="evidence" value="ECO:0007669"/>
    <property type="project" value="UniProtKB-SubCell"/>
</dbReference>
<sequence>MTATRPSAEHATSRVSSPRGMAMLLAAFLVAASAVLVASPAYAAAFTVGDFVYDSTSATTATVTGYTGGPTATIPSTVSDGTNTYTVTAIGTSAFNGMSLTSATIPNTVTSIGYGAFGSNSLTSIVIPDSVTSIGGHAFEMNDLTSLVIPDSVTSLGSWAFQWNDLTSVTLGLGLPNIPDGTFFASQLTTLDIPANITSIGYQAFVFNAFVSLTIPGTVTSIAGQAFSPVGTLTSLTLGSGLTSIGDNAFAGTSLTTVAIPASVTDIGDFAFNTNGSGMASVVFQGPAPLGFTGRGGGSGSFGDVDTTVYYSSAHAADFAPSPWNGYVTAPGATLNFNMGGHGTAIAPVVVIPGNTVPQPTGPMAADFAFQGWFTTATGTTPYDFTVPLEGDATAYAQWTATGLAATGADRAPLALFGGGVLLVGLSLVIAAGVIARRRRAITG</sequence>
<dbReference type="SUPFAM" id="SSF52058">
    <property type="entry name" value="L domain-like"/>
    <property type="match status" value="1"/>
</dbReference>
<evidence type="ECO:0000313" key="2">
    <source>
        <dbReference type="EMBL" id="TFB80231.1"/>
    </source>
</evidence>
<dbReference type="PANTHER" id="PTHR45661:SF3">
    <property type="entry name" value="IG-LIKE DOMAIN-CONTAINING PROTEIN"/>
    <property type="match status" value="1"/>
</dbReference>
<dbReference type="InterPro" id="IPR042229">
    <property type="entry name" value="Listeria/Bacterioides_rpt_sf"/>
</dbReference>
<dbReference type="OrthoDB" id="6380546at2"/>
<dbReference type="InterPro" id="IPR032675">
    <property type="entry name" value="LRR_dom_sf"/>
</dbReference>
<protein>
    <recommendedName>
        <fullName evidence="4">Listeria/Bacterioides repeat-containing protein</fullName>
    </recommendedName>
</protein>
<dbReference type="RefSeq" id="WP_104096094.1">
    <property type="nucleotide sequence ID" value="NZ_JACHBP010000001.1"/>
</dbReference>
<dbReference type="Gene3D" id="3.80.10.10">
    <property type="entry name" value="Ribonuclease Inhibitor"/>
    <property type="match status" value="2"/>
</dbReference>
<comment type="caution">
    <text evidence="2">The sequence shown here is derived from an EMBL/GenBank/DDBJ whole genome shotgun (WGS) entry which is preliminary data.</text>
</comment>
<dbReference type="AlphaFoldDB" id="A0A4R8VAG2"/>
<dbReference type="Gene3D" id="2.60.40.4270">
    <property type="entry name" value="Listeria-Bacteroides repeat domain"/>
    <property type="match status" value="1"/>
</dbReference>
<keyword evidence="3" id="KW-1185">Reference proteome</keyword>
<dbReference type="Pfam" id="PF13306">
    <property type="entry name" value="LRR_5"/>
    <property type="match status" value="1"/>
</dbReference>
<evidence type="ECO:0000313" key="3">
    <source>
        <dbReference type="Proteomes" id="UP000298488"/>
    </source>
</evidence>
<dbReference type="Proteomes" id="UP000298488">
    <property type="component" value="Unassembled WGS sequence"/>
</dbReference>
<dbReference type="InterPro" id="IPR013378">
    <property type="entry name" value="InlB-like_B-rpt"/>
</dbReference>
<evidence type="ECO:0008006" key="4">
    <source>
        <dbReference type="Google" id="ProtNLM"/>
    </source>
</evidence>
<gene>
    <name evidence="2" type="ORF">E3N84_09425</name>
</gene>
<reference evidence="2 3" key="1">
    <citation type="submission" date="2019-03" db="EMBL/GenBank/DDBJ databases">
        <title>Genomics of glacier-inhabiting Cryobacterium strains.</title>
        <authorList>
            <person name="Liu Q."/>
            <person name="Xin Y.-H."/>
        </authorList>
    </citation>
    <scope>NUCLEOTIDE SEQUENCE [LARGE SCALE GENOMIC DNA]</scope>
    <source>
        <strain evidence="2 3">CGMCC 1.10440</strain>
    </source>
</reference>
<evidence type="ECO:0000256" key="1">
    <source>
        <dbReference type="ARBA" id="ARBA00004196"/>
    </source>
</evidence>
<comment type="subcellular location">
    <subcellularLocation>
        <location evidence="1">Cell envelope</location>
    </subcellularLocation>
</comment>
<dbReference type="InterPro" id="IPR053139">
    <property type="entry name" value="Surface_bspA-like"/>
</dbReference>
<dbReference type="InterPro" id="IPR026906">
    <property type="entry name" value="LRR_5"/>
</dbReference>
<accession>A0A4R8VAG2</accession>
<organism evidence="2 3">
    <name type="scientific">Terrimesophilobacter mesophilus</name>
    <dbReference type="NCBI Taxonomy" id="433647"/>
    <lineage>
        <taxon>Bacteria</taxon>
        <taxon>Bacillati</taxon>
        <taxon>Actinomycetota</taxon>
        <taxon>Actinomycetes</taxon>
        <taxon>Micrococcales</taxon>
        <taxon>Microbacteriaceae</taxon>
        <taxon>Terrimesophilobacter</taxon>
    </lineage>
</organism>
<proteinExistence type="predicted"/>
<dbReference type="EMBL" id="SOFI01000003">
    <property type="protein sequence ID" value="TFB80231.1"/>
    <property type="molecule type" value="Genomic_DNA"/>
</dbReference>
<dbReference type="Pfam" id="PF09479">
    <property type="entry name" value="Flg_new"/>
    <property type="match status" value="1"/>
</dbReference>